<feature type="domain" description="Xaa-Pro dipeptidyl-peptidase C-terminal" evidence="2">
    <location>
        <begin position="355"/>
        <end position="617"/>
    </location>
</feature>
<dbReference type="Pfam" id="PF02129">
    <property type="entry name" value="Peptidase_S15"/>
    <property type="match status" value="1"/>
</dbReference>
<proteinExistence type="predicted"/>
<reference evidence="3 4" key="1">
    <citation type="submission" date="2023-10" db="EMBL/GenBank/DDBJ databases">
        <title>Sphingomonas sp. HF-S4 16S ribosomal RNA gene Genome sequencing and assembly.</title>
        <authorList>
            <person name="Lee H."/>
        </authorList>
    </citation>
    <scope>NUCLEOTIDE SEQUENCE [LARGE SCALE GENOMIC DNA]</scope>
    <source>
        <strain evidence="3 4">HF-S4</strain>
    </source>
</reference>
<dbReference type="Gene3D" id="3.40.50.1820">
    <property type="entry name" value="alpha/beta hydrolase"/>
    <property type="match status" value="1"/>
</dbReference>
<dbReference type="SUPFAM" id="SSF49785">
    <property type="entry name" value="Galactose-binding domain-like"/>
    <property type="match status" value="1"/>
</dbReference>
<dbReference type="InterPro" id="IPR008979">
    <property type="entry name" value="Galactose-bd-like_sf"/>
</dbReference>
<dbReference type="Gene3D" id="1.10.3020.10">
    <property type="entry name" value="alpha-amino acid ester hydrolase ( Helical cap domain)"/>
    <property type="match status" value="1"/>
</dbReference>
<dbReference type="Pfam" id="PF08530">
    <property type="entry name" value="PepX_C"/>
    <property type="match status" value="1"/>
</dbReference>
<keyword evidence="4" id="KW-1185">Reference proteome</keyword>
<keyword evidence="1 3" id="KW-0378">Hydrolase</keyword>
<dbReference type="SUPFAM" id="SSF53474">
    <property type="entry name" value="alpha/beta-Hydrolases"/>
    <property type="match status" value="1"/>
</dbReference>
<evidence type="ECO:0000313" key="4">
    <source>
        <dbReference type="Proteomes" id="UP001273531"/>
    </source>
</evidence>
<dbReference type="SMART" id="SM00939">
    <property type="entry name" value="PepX_C"/>
    <property type="match status" value="1"/>
</dbReference>
<dbReference type="RefSeq" id="WP_317224885.1">
    <property type="nucleotide sequence ID" value="NZ_JAWJEJ010000001.1"/>
</dbReference>
<dbReference type="InterPro" id="IPR029058">
    <property type="entry name" value="AB_hydrolase_fold"/>
</dbReference>
<protein>
    <submittedName>
        <fullName evidence="3">CocE/NonD family hydrolase</fullName>
    </submittedName>
</protein>
<sequence>MIALAALAASHVASRTQPATQAATDLTDQVPANAAIGDYVGEDVMIPMRDGVKLHAQVWRPKSTKGPLPILMSRSPYGFTLPHATNILTASYKELAADQYIFVLQDIRGRLGSEGSFVNLRPRRTTPNGVDESTDTYDSIDWLVKHLPANNGKAGVIGVSYGGWTAAMATIDPHPALKAVSSQASPNDMFVGDDFLHNGAFRLDYAWSWVSLLETDGRTMKPFDFGGEKDAYAWYLKQTDLATLDRQHLGSSMPSWQNFVSHPSYDGYWKAQRTTGNMAAKVATPNLIVAGWYDQEDFYGPLSIYAEQEKGDAKGLNYLVVGPWNHGGWRSAGTSYGPYEMGEATGNWYREKIELPWLRYWLKGEGTLNQPEALIFQTGSNRWQRLDNWPLKRGTVTRNLYLRAGGKLSFQAPSRGEAAADRFVSDPANPVPYRERSRITPFLAPESTWSTWIADDQAPFAKRKDVLFWQTDPLAADVTVSGDVAAKLFASTTGSDADWVVKLVDIYPSDQRVPAALRGRQRMIANDVFRARFRTGYEKPGPITPNAVLDYRIDLHSASHVFRKGHRIGVQVQSSWFPLIGRNPQTYVANIFRAQPADFRKQTHAVYHAPGQASAITLAVAE</sequence>
<dbReference type="EMBL" id="JAWJEJ010000001">
    <property type="protein sequence ID" value="MDV3455670.1"/>
    <property type="molecule type" value="Genomic_DNA"/>
</dbReference>
<evidence type="ECO:0000313" key="3">
    <source>
        <dbReference type="EMBL" id="MDV3455670.1"/>
    </source>
</evidence>
<name>A0ABU3Y2P8_9SPHN</name>
<dbReference type="GO" id="GO:0016787">
    <property type="term" value="F:hydrolase activity"/>
    <property type="evidence" value="ECO:0007669"/>
    <property type="project" value="UniProtKB-KW"/>
</dbReference>
<dbReference type="PANTHER" id="PTHR43056:SF10">
    <property type="entry name" value="COCE_NOND FAMILY, PUTATIVE (AFU_ORTHOLOGUE AFUA_7G00600)-RELATED"/>
    <property type="match status" value="1"/>
</dbReference>
<dbReference type="InterPro" id="IPR050585">
    <property type="entry name" value="Xaa-Pro_dipeptidyl-ppase/CocE"/>
</dbReference>
<accession>A0ABU3Y2P8</accession>
<evidence type="ECO:0000256" key="1">
    <source>
        <dbReference type="ARBA" id="ARBA00022801"/>
    </source>
</evidence>
<dbReference type="InterPro" id="IPR005674">
    <property type="entry name" value="CocE/Ser_esterase"/>
</dbReference>
<dbReference type="PANTHER" id="PTHR43056">
    <property type="entry name" value="PEPTIDASE S9 PROLYL OLIGOPEPTIDASE"/>
    <property type="match status" value="1"/>
</dbReference>
<dbReference type="Gene3D" id="2.60.120.260">
    <property type="entry name" value="Galactose-binding domain-like"/>
    <property type="match status" value="1"/>
</dbReference>
<organism evidence="3 4">
    <name type="scientific">Sphingomonas agrestis</name>
    <dbReference type="NCBI Taxonomy" id="3080540"/>
    <lineage>
        <taxon>Bacteria</taxon>
        <taxon>Pseudomonadati</taxon>
        <taxon>Pseudomonadota</taxon>
        <taxon>Alphaproteobacteria</taxon>
        <taxon>Sphingomonadales</taxon>
        <taxon>Sphingomonadaceae</taxon>
        <taxon>Sphingomonas</taxon>
    </lineage>
</organism>
<dbReference type="NCBIfam" id="TIGR00976">
    <property type="entry name" value="CocE_NonD"/>
    <property type="match status" value="1"/>
</dbReference>
<dbReference type="InterPro" id="IPR013736">
    <property type="entry name" value="Xaa-Pro_dipept_C"/>
</dbReference>
<evidence type="ECO:0000259" key="2">
    <source>
        <dbReference type="SMART" id="SM00939"/>
    </source>
</evidence>
<dbReference type="InterPro" id="IPR000383">
    <property type="entry name" value="Xaa-Pro-like_dom"/>
</dbReference>
<gene>
    <name evidence="3" type="ORF">RZN05_01635</name>
</gene>
<comment type="caution">
    <text evidence="3">The sequence shown here is derived from an EMBL/GenBank/DDBJ whole genome shotgun (WGS) entry which is preliminary data.</text>
</comment>
<dbReference type="Proteomes" id="UP001273531">
    <property type="component" value="Unassembled WGS sequence"/>
</dbReference>